<evidence type="ECO:0000313" key="1">
    <source>
        <dbReference type="EMBL" id="KAK3211637.1"/>
    </source>
</evidence>
<evidence type="ECO:0000313" key="2">
    <source>
        <dbReference type="Proteomes" id="UP001281410"/>
    </source>
</evidence>
<dbReference type="Proteomes" id="UP001281410">
    <property type="component" value="Unassembled WGS sequence"/>
</dbReference>
<organism evidence="1 2">
    <name type="scientific">Dipteronia sinensis</name>
    <dbReference type="NCBI Taxonomy" id="43782"/>
    <lineage>
        <taxon>Eukaryota</taxon>
        <taxon>Viridiplantae</taxon>
        <taxon>Streptophyta</taxon>
        <taxon>Embryophyta</taxon>
        <taxon>Tracheophyta</taxon>
        <taxon>Spermatophyta</taxon>
        <taxon>Magnoliopsida</taxon>
        <taxon>eudicotyledons</taxon>
        <taxon>Gunneridae</taxon>
        <taxon>Pentapetalae</taxon>
        <taxon>rosids</taxon>
        <taxon>malvids</taxon>
        <taxon>Sapindales</taxon>
        <taxon>Sapindaceae</taxon>
        <taxon>Hippocastanoideae</taxon>
        <taxon>Acereae</taxon>
        <taxon>Dipteronia</taxon>
    </lineage>
</organism>
<gene>
    <name evidence="1" type="ORF">Dsin_016343</name>
</gene>
<sequence>MRLERLVKMMFQLPGKISRFWKTNLDKIMETNERYWKQRAKVDWLRNRDRNTRFFHSKASARKSRNKLKGLFDDSGIWRDSNHDLKRIVGQYFSEIFYSGYPSQLALGKVLEGIHLKLDNNMSRFLNSKFSGEDVNRVVLDMHPTKALGSDGLPTDFYQK</sequence>
<evidence type="ECO:0008006" key="3">
    <source>
        <dbReference type="Google" id="ProtNLM"/>
    </source>
</evidence>
<accession>A0AAE0AE70</accession>
<dbReference type="EMBL" id="JANJYJ010000005">
    <property type="protein sequence ID" value="KAK3211637.1"/>
    <property type="molecule type" value="Genomic_DNA"/>
</dbReference>
<protein>
    <recommendedName>
        <fullName evidence="3">Reverse transcriptase</fullName>
    </recommendedName>
</protein>
<dbReference type="AlphaFoldDB" id="A0AAE0AE70"/>
<name>A0AAE0AE70_9ROSI</name>
<proteinExistence type="predicted"/>
<comment type="caution">
    <text evidence="1">The sequence shown here is derived from an EMBL/GenBank/DDBJ whole genome shotgun (WGS) entry which is preliminary data.</text>
</comment>
<reference evidence="1" key="1">
    <citation type="journal article" date="2023" name="Plant J.">
        <title>Genome sequences and population genomics provide insights into the demographic history, inbreeding, and mutation load of two 'living fossil' tree species of Dipteronia.</title>
        <authorList>
            <person name="Feng Y."/>
            <person name="Comes H.P."/>
            <person name="Chen J."/>
            <person name="Zhu S."/>
            <person name="Lu R."/>
            <person name="Zhang X."/>
            <person name="Li P."/>
            <person name="Qiu J."/>
            <person name="Olsen K.M."/>
            <person name="Qiu Y."/>
        </authorList>
    </citation>
    <scope>NUCLEOTIDE SEQUENCE</scope>
    <source>
        <strain evidence="1">NBL</strain>
    </source>
</reference>
<keyword evidence="2" id="KW-1185">Reference proteome</keyword>